<proteinExistence type="predicted"/>
<sequence length="95" mass="10729">MTSSESTVVPPQTQNQITSQQQHQAAMAEQQQSSSQQQQTTNHQQQSTDRPHNTAAPTKGYRNRVAVTRSISLLNYTSSGHRIDYRRHRPISQLA</sequence>
<keyword evidence="2" id="KW-1185">Reference proteome</keyword>
<name>A0ACB7T8R3_HYAAI</name>
<organism evidence="1 2">
    <name type="scientific">Hyalomma asiaticum</name>
    <name type="common">Tick</name>
    <dbReference type="NCBI Taxonomy" id="266040"/>
    <lineage>
        <taxon>Eukaryota</taxon>
        <taxon>Metazoa</taxon>
        <taxon>Ecdysozoa</taxon>
        <taxon>Arthropoda</taxon>
        <taxon>Chelicerata</taxon>
        <taxon>Arachnida</taxon>
        <taxon>Acari</taxon>
        <taxon>Parasitiformes</taxon>
        <taxon>Ixodida</taxon>
        <taxon>Ixodoidea</taxon>
        <taxon>Ixodidae</taxon>
        <taxon>Hyalomminae</taxon>
        <taxon>Hyalomma</taxon>
    </lineage>
</organism>
<dbReference type="EMBL" id="CM023491">
    <property type="protein sequence ID" value="KAH6941259.1"/>
    <property type="molecule type" value="Genomic_DNA"/>
</dbReference>
<accession>A0ACB7T8R3</accession>
<reference evidence="1" key="1">
    <citation type="submission" date="2020-05" db="EMBL/GenBank/DDBJ databases">
        <title>Large-scale comparative analyses of tick genomes elucidate their genetic diversity and vector capacities.</title>
        <authorList>
            <person name="Jia N."/>
            <person name="Wang J."/>
            <person name="Shi W."/>
            <person name="Du L."/>
            <person name="Sun Y."/>
            <person name="Zhan W."/>
            <person name="Jiang J."/>
            <person name="Wang Q."/>
            <person name="Zhang B."/>
            <person name="Ji P."/>
            <person name="Sakyi L.B."/>
            <person name="Cui X."/>
            <person name="Yuan T."/>
            <person name="Jiang B."/>
            <person name="Yang W."/>
            <person name="Lam T.T.-Y."/>
            <person name="Chang Q."/>
            <person name="Ding S."/>
            <person name="Wang X."/>
            <person name="Zhu J."/>
            <person name="Ruan X."/>
            <person name="Zhao L."/>
            <person name="Wei J."/>
            <person name="Que T."/>
            <person name="Du C."/>
            <person name="Cheng J."/>
            <person name="Dai P."/>
            <person name="Han X."/>
            <person name="Huang E."/>
            <person name="Gao Y."/>
            <person name="Liu J."/>
            <person name="Shao H."/>
            <person name="Ye R."/>
            <person name="Li L."/>
            <person name="Wei W."/>
            <person name="Wang X."/>
            <person name="Wang C."/>
            <person name="Yang T."/>
            <person name="Huo Q."/>
            <person name="Li W."/>
            <person name="Guo W."/>
            <person name="Chen H."/>
            <person name="Zhou L."/>
            <person name="Ni X."/>
            <person name="Tian J."/>
            <person name="Zhou Y."/>
            <person name="Sheng Y."/>
            <person name="Liu T."/>
            <person name="Pan Y."/>
            <person name="Xia L."/>
            <person name="Li J."/>
            <person name="Zhao F."/>
            <person name="Cao W."/>
        </authorList>
    </citation>
    <scope>NUCLEOTIDE SEQUENCE</scope>
    <source>
        <strain evidence="1">Hyas-2018</strain>
    </source>
</reference>
<evidence type="ECO:0000313" key="2">
    <source>
        <dbReference type="Proteomes" id="UP000821845"/>
    </source>
</evidence>
<dbReference type="Proteomes" id="UP000821845">
    <property type="component" value="Chromosome 11"/>
</dbReference>
<comment type="caution">
    <text evidence="1">The sequence shown here is derived from an EMBL/GenBank/DDBJ whole genome shotgun (WGS) entry which is preliminary data.</text>
</comment>
<evidence type="ECO:0000313" key="1">
    <source>
        <dbReference type="EMBL" id="KAH6941259.1"/>
    </source>
</evidence>
<protein>
    <submittedName>
        <fullName evidence="1">Uncharacterized protein</fullName>
    </submittedName>
</protein>
<gene>
    <name evidence="1" type="ORF">HPB50_015377</name>
</gene>